<dbReference type="Pfam" id="PF01098">
    <property type="entry name" value="FTSW_RODA_SPOVE"/>
    <property type="match status" value="1"/>
</dbReference>
<dbReference type="PANTHER" id="PTHR30474">
    <property type="entry name" value="CELL CYCLE PROTEIN"/>
    <property type="match status" value="1"/>
</dbReference>
<keyword evidence="3" id="KW-0808">Transferase</keyword>
<evidence type="ECO:0000313" key="18">
    <source>
        <dbReference type="Proteomes" id="UP000176803"/>
    </source>
</evidence>
<protein>
    <recommendedName>
        <fullName evidence="12">Probable peptidoglycan glycosyltransferase FtsW</fullName>
        <ecNumber evidence="14">2.4.99.28</ecNumber>
    </recommendedName>
    <alternativeName>
        <fullName evidence="13">Cell division protein FtsW</fullName>
    </alternativeName>
    <alternativeName>
        <fullName evidence="10">Cell wall polymerase</fullName>
    </alternativeName>
    <alternativeName>
        <fullName evidence="9">Peptidoglycan polymerase</fullName>
    </alternativeName>
</protein>
<dbReference type="Proteomes" id="UP000176803">
    <property type="component" value="Unassembled WGS sequence"/>
</dbReference>
<keyword evidence="8 16" id="KW-0472">Membrane</keyword>
<evidence type="ECO:0000256" key="5">
    <source>
        <dbReference type="ARBA" id="ARBA00022960"/>
    </source>
</evidence>
<dbReference type="GO" id="GO:0051301">
    <property type="term" value="P:cell division"/>
    <property type="evidence" value="ECO:0007669"/>
    <property type="project" value="InterPro"/>
</dbReference>
<keyword evidence="7 16" id="KW-1133">Transmembrane helix</keyword>
<dbReference type="GO" id="GO:0015648">
    <property type="term" value="F:lipid-linked peptidoglycan transporter activity"/>
    <property type="evidence" value="ECO:0007669"/>
    <property type="project" value="TreeGrafter"/>
</dbReference>
<evidence type="ECO:0000256" key="16">
    <source>
        <dbReference type="SAM" id="Phobius"/>
    </source>
</evidence>
<evidence type="ECO:0000256" key="9">
    <source>
        <dbReference type="ARBA" id="ARBA00032370"/>
    </source>
</evidence>
<evidence type="ECO:0000256" key="13">
    <source>
        <dbReference type="ARBA" id="ARBA00041418"/>
    </source>
</evidence>
<keyword evidence="4 16" id="KW-0812">Transmembrane</keyword>
<feature type="transmembrane region" description="Helical" evidence="16">
    <location>
        <begin position="340"/>
        <end position="361"/>
    </location>
</feature>
<dbReference type="EMBL" id="MGAC01000036">
    <property type="protein sequence ID" value="OGK37607.1"/>
    <property type="molecule type" value="Genomic_DNA"/>
</dbReference>
<dbReference type="GO" id="GO:0008955">
    <property type="term" value="F:peptidoglycan glycosyltransferase activity"/>
    <property type="evidence" value="ECO:0007669"/>
    <property type="project" value="UniProtKB-EC"/>
</dbReference>
<keyword evidence="2" id="KW-0328">Glycosyltransferase</keyword>
<feature type="transmembrane region" description="Helical" evidence="16">
    <location>
        <begin position="167"/>
        <end position="182"/>
    </location>
</feature>
<dbReference type="GO" id="GO:0008360">
    <property type="term" value="P:regulation of cell shape"/>
    <property type="evidence" value="ECO:0007669"/>
    <property type="project" value="UniProtKB-KW"/>
</dbReference>
<dbReference type="PANTHER" id="PTHR30474:SF2">
    <property type="entry name" value="PEPTIDOGLYCAN GLYCOSYLTRANSFERASE FTSW-RELATED"/>
    <property type="match status" value="1"/>
</dbReference>
<evidence type="ECO:0000256" key="6">
    <source>
        <dbReference type="ARBA" id="ARBA00022984"/>
    </source>
</evidence>
<evidence type="ECO:0000256" key="15">
    <source>
        <dbReference type="ARBA" id="ARBA00049902"/>
    </source>
</evidence>
<dbReference type="InterPro" id="IPR001182">
    <property type="entry name" value="FtsW/RodA"/>
</dbReference>
<dbReference type="EC" id="2.4.99.28" evidence="14"/>
<evidence type="ECO:0000256" key="1">
    <source>
        <dbReference type="ARBA" id="ARBA00004141"/>
    </source>
</evidence>
<evidence type="ECO:0000256" key="4">
    <source>
        <dbReference type="ARBA" id="ARBA00022692"/>
    </source>
</evidence>
<feature type="transmembrane region" description="Helical" evidence="16">
    <location>
        <begin position="114"/>
        <end position="133"/>
    </location>
</feature>
<feature type="transmembrane region" description="Helical" evidence="16">
    <location>
        <begin position="307"/>
        <end position="328"/>
    </location>
</feature>
<feature type="transmembrane region" description="Helical" evidence="16">
    <location>
        <begin position="189"/>
        <end position="211"/>
    </location>
</feature>
<dbReference type="GO" id="GO:0009252">
    <property type="term" value="P:peptidoglycan biosynthetic process"/>
    <property type="evidence" value="ECO:0007669"/>
    <property type="project" value="UniProtKB-KW"/>
</dbReference>
<comment type="caution">
    <text evidence="17">The sequence shown here is derived from an EMBL/GenBank/DDBJ whole genome shotgun (WGS) entry which is preliminary data.</text>
</comment>
<feature type="transmembrane region" description="Helical" evidence="16">
    <location>
        <begin position="53"/>
        <end position="73"/>
    </location>
</feature>
<evidence type="ECO:0000256" key="14">
    <source>
        <dbReference type="ARBA" id="ARBA00044770"/>
    </source>
</evidence>
<evidence type="ECO:0000256" key="10">
    <source>
        <dbReference type="ARBA" id="ARBA00033270"/>
    </source>
</evidence>
<evidence type="ECO:0000256" key="12">
    <source>
        <dbReference type="ARBA" id="ARBA00041185"/>
    </source>
</evidence>
<sequence length="366" mass="41069">MRKLRLKKPVSKSISYKALFFLPIVLALAGSIMVLEASSIRSIAEFGYSYHYLKLQLIWIGLGVLAMLFFSFFNYKHLYLFALPLIVITMFLLIVVLVPSIGAKAGGARRWIDLGFFNLQQTEFAKLATIIYLASWFSVRERKRFFSFIFLLGALIGLILLQPDMGTAFIIYSLGLIIYFLAGDELQYLVTVITLSAAGFLLMIKLAPYRFARFMAFLNPNEDTQGISYHINQILISLSHGGLTGRGFGASRQKYLFLPEAHTDSIFAIIGEEFGLIGGVVLIFVYFILLYKLYILYLQTSDRFGKLLVGGILTFFGMQIITNLAGMVNLIPLTGVPLPFISYGGSHIMTSFMLLGIAINISRKKR</sequence>
<reference evidence="17 18" key="1">
    <citation type="journal article" date="2016" name="Nat. Commun.">
        <title>Thousands of microbial genomes shed light on interconnected biogeochemical processes in an aquifer system.</title>
        <authorList>
            <person name="Anantharaman K."/>
            <person name="Brown C.T."/>
            <person name="Hug L.A."/>
            <person name="Sharon I."/>
            <person name="Castelle C.J."/>
            <person name="Probst A.J."/>
            <person name="Thomas B.C."/>
            <person name="Singh A."/>
            <person name="Wilkins M.J."/>
            <person name="Karaoz U."/>
            <person name="Brodie E.L."/>
            <person name="Williams K.H."/>
            <person name="Hubbard S.S."/>
            <person name="Banfield J.F."/>
        </authorList>
    </citation>
    <scope>NUCLEOTIDE SEQUENCE [LARGE SCALE GENOMIC DNA]</scope>
</reference>
<name>A0A1F7I2M6_9BACT</name>
<feature type="transmembrane region" description="Helical" evidence="16">
    <location>
        <begin position="274"/>
        <end position="295"/>
    </location>
</feature>
<evidence type="ECO:0000256" key="7">
    <source>
        <dbReference type="ARBA" id="ARBA00022989"/>
    </source>
</evidence>
<comment type="similarity">
    <text evidence="11">Belongs to the SEDS family. FtsW subfamily.</text>
</comment>
<feature type="transmembrane region" description="Helical" evidence="16">
    <location>
        <begin position="145"/>
        <end position="161"/>
    </location>
</feature>
<organism evidence="17 18">
    <name type="scientific">Candidatus Roizmanbacteria bacterium RIFCSPHIGHO2_12_FULL_41_11</name>
    <dbReference type="NCBI Taxonomy" id="1802052"/>
    <lineage>
        <taxon>Bacteria</taxon>
        <taxon>Candidatus Roizmaniibacteriota</taxon>
    </lineage>
</organism>
<dbReference type="AlphaFoldDB" id="A0A1F7I2M6"/>
<comment type="subcellular location">
    <subcellularLocation>
        <location evidence="1">Membrane</location>
        <topology evidence="1">Multi-pass membrane protein</topology>
    </subcellularLocation>
</comment>
<dbReference type="GO" id="GO:0032153">
    <property type="term" value="C:cell division site"/>
    <property type="evidence" value="ECO:0007669"/>
    <property type="project" value="TreeGrafter"/>
</dbReference>
<evidence type="ECO:0000256" key="11">
    <source>
        <dbReference type="ARBA" id="ARBA00038053"/>
    </source>
</evidence>
<evidence type="ECO:0000313" key="17">
    <source>
        <dbReference type="EMBL" id="OGK37607.1"/>
    </source>
</evidence>
<evidence type="ECO:0000256" key="8">
    <source>
        <dbReference type="ARBA" id="ARBA00023136"/>
    </source>
</evidence>
<evidence type="ECO:0000256" key="2">
    <source>
        <dbReference type="ARBA" id="ARBA00022676"/>
    </source>
</evidence>
<feature type="transmembrane region" description="Helical" evidence="16">
    <location>
        <begin position="80"/>
        <end position="102"/>
    </location>
</feature>
<comment type="catalytic activity">
    <reaction evidence="15">
        <text>[GlcNAc-(1-&gt;4)-Mur2Ac(oyl-L-Ala-gamma-D-Glu-L-Lys-D-Ala-D-Ala)](n)-di-trans,octa-cis-undecaprenyl diphosphate + beta-D-GlcNAc-(1-&gt;4)-Mur2Ac(oyl-L-Ala-gamma-D-Glu-L-Lys-D-Ala-D-Ala)-di-trans,octa-cis-undecaprenyl diphosphate = [GlcNAc-(1-&gt;4)-Mur2Ac(oyl-L-Ala-gamma-D-Glu-L-Lys-D-Ala-D-Ala)](n+1)-di-trans,octa-cis-undecaprenyl diphosphate + di-trans,octa-cis-undecaprenyl diphosphate + H(+)</text>
        <dbReference type="Rhea" id="RHEA:23708"/>
        <dbReference type="Rhea" id="RHEA-COMP:9602"/>
        <dbReference type="Rhea" id="RHEA-COMP:9603"/>
        <dbReference type="ChEBI" id="CHEBI:15378"/>
        <dbReference type="ChEBI" id="CHEBI:58405"/>
        <dbReference type="ChEBI" id="CHEBI:60033"/>
        <dbReference type="ChEBI" id="CHEBI:78435"/>
        <dbReference type="EC" id="2.4.99.28"/>
    </reaction>
</comment>
<accession>A0A1F7I2M6</accession>
<evidence type="ECO:0000256" key="3">
    <source>
        <dbReference type="ARBA" id="ARBA00022679"/>
    </source>
</evidence>
<dbReference type="GO" id="GO:0005886">
    <property type="term" value="C:plasma membrane"/>
    <property type="evidence" value="ECO:0007669"/>
    <property type="project" value="TreeGrafter"/>
</dbReference>
<proteinExistence type="inferred from homology"/>
<keyword evidence="6" id="KW-0573">Peptidoglycan synthesis</keyword>
<gene>
    <name evidence="17" type="ORF">A3F03_00090</name>
</gene>
<keyword evidence="5" id="KW-0133">Cell shape</keyword>